<sequence length="163" mass="18810">LKSSAPYICDQLYQKNLCSVNLSEIISILHLPLSFLICAICAQLTLINYKTPPSLSFIPEEKEKTKMIELHLTYFIIPTGTFFGYQINIPHVILISTNESVSTLCTKIRDTLLYKYRNASFNLRAVDVERREYVYMEPEKKVSNYFNSRPPAEITIHILIEEA</sequence>
<proteinExistence type="predicted"/>
<evidence type="ECO:0000313" key="3">
    <source>
        <dbReference type="Proteomes" id="UP000789706"/>
    </source>
</evidence>
<accession>A0A9N9DWC9</accession>
<protein>
    <submittedName>
        <fullName evidence="2">11940_t:CDS:1</fullName>
    </submittedName>
</protein>
<keyword evidence="1" id="KW-0472">Membrane</keyword>
<evidence type="ECO:0000256" key="1">
    <source>
        <dbReference type="SAM" id="Phobius"/>
    </source>
</evidence>
<comment type="caution">
    <text evidence="2">The sequence shown here is derived from an EMBL/GenBank/DDBJ whole genome shotgun (WGS) entry which is preliminary data.</text>
</comment>
<gene>
    <name evidence="2" type="ORF">DEBURN_LOCUS11473</name>
</gene>
<feature type="non-terminal residue" evidence="2">
    <location>
        <position position="163"/>
    </location>
</feature>
<dbReference type="Proteomes" id="UP000789706">
    <property type="component" value="Unassembled WGS sequence"/>
</dbReference>
<keyword evidence="1" id="KW-0812">Transmembrane</keyword>
<name>A0A9N9DWC9_9GLOM</name>
<feature type="transmembrane region" description="Helical" evidence="1">
    <location>
        <begin position="25"/>
        <end position="47"/>
    </location>
</feature>
<keyword evidence="1" id="KW-1133">Transmembrane helix</keyword>
<dbReference type="EMBL" id="CAJVPK010006572">
    <property type="protein sequence ID" value="CAG8651592.1"/>
    <property type="molecule type" value="Genomic_DNA"/>
</dbReference>
<dbReference type="AlphaFoldDB" id="A0A9N9DWC9"/>
<keyword evidence="3" id="KW-1185">Reference proteome</keyword>
<feature type="transmembrane region" description="Helical" evidence="1">
    <location>
        <begin position="68"/>
        <end position="87"/>
    </location>
</feature>
<organism evidence="2 3">
    <name type="scientific">Diversispora eburnea</name>
    <dbReference type="NCBI Taxonomy" id="1213867"/>
    <lineage>
        <taxon>Eukaryota</taxon>
        <taxon>Fungi</taxon>
        <taxon>Fungi incertae sedis</taxon>
        <taxon>Mucoromycota</taxon>
        <taxon>Glomeromycotina</taxon>
        <taxon>Glomeromycetes</taxon>
        <taxon>Diversisporales</taxon>
        <taxon>Diversisporaceae</taxon>
        <taxon>Diversispora</taxon>
    </lineage>
</organism>
<reference evidence="2" key="1">
    <citation type="submission" date="2021-06" db="EMBL/GenBank/DDBJ databases">
        <authorList>
            <person name="Kallberg Y."/>
            <person name="Tangrot J."/>
            <person name="Rosling A."/>
        </authorList>
    </citation>
    <scope>NUCLEOTIDE SEQUENCE</scope>
    <source>
        <strain evidence="2">AZ414A</strain>
    </source>
</reference>
<evidence type="ECO:0000313" key="2">
    <source>
        <dbReference type="EMBL" id="CAG8651592.1"/>
    </source>
</evidence>